<evidence type="ECO:0000256" key="2">
    <source>
        <dbReference type="ARBA" id="ARBA00022630"/>
    </source>
</evidence>
<dbReference type="AlphaFoldDB" id="A0A0M9GHY5"/>
<dbReference type="STRING" id="50340.PF66_02316"/>
<dbReference type="InterPro" id="IPR046373">
    <property type="entry name" value="Acyl-CoA_Oxase/DH_mid-dom_sf"/>
</dbReference>
<keyword evidence="6" id="KW-1185">Reference proteome</keyword>
<dbReference type="OrthoDB" id="107064at2"/>
<dbReference type="Gene3D" id="1.20.140.10">
    <property type="entry name" value="Butyryl-CoA Dehydrogenase, subunit A, domain 3"/>
    <property type="match status" value="1"/>
</dbReference>
<feature type="domain" description="Acyl-CoA dehydrogenase/oxidase C-terminal" evidence="4">
    <location>
        <begin position="199"/>
        <end position="313"/>
    </location>
</feature>
<dbReference type="Pfam" id="PF00441">
    <property type="entry name" value="Acyl-CoA_dh_1"/>
    <property type="match status" value="1"/>
</dbReference>
<name>A0A0M9GHY5_9PSED</name>
<accession>A0A0M9GHY5</accession>
<evidence type="ECO:0000313" key="6">
    <source>
        <dbReference type="Proteomes" id="UP000037931"/>
    </source>
</evidence>
<dbReference type="Proteomes" id="UP000037931">
    <property type="component" value="Unassembled WGS sequence"/>
</dbReference>
<proteinExistence type="inferred from homology"/>
<keyword evidence="2" id="KW-0285">Flavoprotein</keyword>
<gene>
    <name evidence="5" type="ORF">PF66_02316</name>
</gene>
<evidence type="ECO:0000256" key="1">
    <source>
        <dbReference type="ARBA" id="ARBA00009347"/>
    </source>
</evidence>
<dbReference type="InterPro" id="IPR036250">
    <property type="entry name" value="AcylCo_DH-like_C"/>
</dbReference>
<dbReference type="InterPro" id="IPR009100">
    <property type="entry name" value="AcylCoA_DH/oxidase_NM_dom_sf"/>
</dbReference>
<dbReference type="PATRIC" id="fig|50340.43.peg.5687"/>
<evidence type="ECO:0000313" key="5">
    <source>
        <dbReference type="EMBL" id="KPA91433.1"/>
    </source>
</evidence>
<reference evidence="5 6" key="1">
    <citation type="journal article" date="2015" name="PLoS ONE">
        <title>Rice-Infecting Pseudomonas Genomes Are Highly Accessorized and Harbor Multiple Putative Virulence Mechanisms to Cause Sheath Brown Rot.</title>
        <authorList>
            <person name="Quibod I.L."/>
            <person name="Grande G."/>
            <person name="Oreiro E.G."/>
            <person name="Borja F.N."/>
            <person name="Dossa G.S."/>
            <person name="Mauleon R."/>
            <person name="Cruz C.V."/>
            <person name="Oliva R."/>
        </authorList>
    </citation>
    <scope>NUCLEOTIDE SEQUENCE [LARGE SCALE GENOMIC DNA]</scope>
    <source>
        <strain evidence="5 6">IRRI 6609</strain>
    </source>
</reference>
<dbReference type="InterPro" id="IPR009075">
    <property type="entry name" value="AcylCo_DH/oxidase_C"/>
</dbReference>
<comment type="similarity">
    <text evidence="1">Belongs to the acyl-CoA dehydrogenase family.</text>
</comment>
<keyword evidence="3" id="KW-0274">FAD</keyword>
<dbReference type="EMBL" id="JSYZ01000007">
    <property type="protein sequence ID" value="KPA91433.1"/>
    <property type="molecule type" value="Genomic_DNA"/>
</dbReference>
<evidence type="ECO:0000256" key="3">
    <source>
        <dbReference type="ARBA" id="ARBA00022827"/>
    </source>
</evidence>
<organism evidence="5 6">
    <name type="scientific">Pseudomonas asplenii</name>
    <dbReference type="NCBI Taxonomy" id="53407"/>
    <lineage>
        <taxon>Bacteria</taxon>
        <taxon>Pseudomonadati</taxon>
        <taxon>Pseudomonadota</taxon>
        <taxon>Gammaproteobacteria</taxon>
        <taxon>Pseudomonadales</taxon>
        <taxon>Pseudomonadaceae</taxon>
        <taxon>Pseudomonas</taxon>
    </lineage>
</organism>
<comment type="caution">
    <text evidence="5">The sequence shown here is derived from an EMBL/GenBank/DDBJ whole genome shotgun (WGS) entry which is preliminary data.</text>
</comment>
<dbReference type="Gene3D" id="2.40.110.10">
    <property type="entry name" value="Butyryl-CoA Dehydrogenase, subunit A, domain 2"/>
    <property type="match status" value="1"/>
</dbReference>
<dbReference type="SUPFAM" id="SSF56645">
    <property type="entry name" value="Acyl-CoA dehydrogenase NM domain-like"/>
    <property type="match status" value="1"/>
</dbReference>
<dbReference type="GO" id="GO:0016627">
    <property type="term" value="F:oxidoreductase activity, acting on the CH-CH group of donors"/>
    <property type="evidence" value="ECO:0007669"/>
    <property type="project" value="InterPro"/>
</dbReference>
<dbReference type="SUPFAM" id="SSF47203">
    <property type="entry name" value="Acyl-CoA dehydrogenase C-terminal domain-like"/>
    <property type="match status" value="1"/>
</dbReference>
<sequence>MPHADTLQHDVLQTLLSRFPVSAPAAQTLRTLQAHGLDRLPLPGQGKTLQRWQKLAQVAGHDLSLAKLYEGHTDALAILAECDARHLEDPHIWGVWAAEPPFASTRIVARRGLQLQLRGRKAWCSGAHHIDRALLTAWDEEGRQQLVAIHLNEPTQHLDASTWHAVGMADTGSVELEFRDTPAYPVGQPGRYLERPGFWHGGAGIAACWYGASEALAEHLRQYCCTRRSDPHANAHLGAVEASLCAARATLRECAAWIDAHPQAEASVPVRRLRAVVEEAASNVSAHVGRALGASPYCRDPHFARLAADLPVYLRQSHAERDLAELGHQVADAAPGSWQL</sequence>
<protein>
    <recommendedName>
        <fullName evidence="4">Acyl-CoA dehydrogenase/oxidase C-terminal domain-containing protein</fullName>
    </recommendedName>
</protein>
<evidence type="ECO:0000259" key="4">
    <source>
        <dbReference type="Pfam" id="PF00441"/>
    </source>
</evidence>